<reference evidence="2" key="1">
    <citation type="journal article" date="2023" name="Science">
        <title>Genome structures resolve the early diversification of teleost fishes.</title>
        <authorList>
            <person name="Parey E."/>
            <person name="Louis A."/>
            <person name="Montfort J."/>
            <person name="Bouchez O."/>
            <person name="Roques C."/>
            <person name="Iampietro C."/>
            <person name="Lluch J."/>
            <person name="Castinel A."/>
            <person name="Donnadieu C."/>
            <person name="Desvignes T."/>
            <person name="Floi Bucao C."/>
            <person name="Jouanno E."/>
            <person name="Wen M."/>
            <person name="Mejri S."/>
            <person name="Dirks R."/>
            <person name="Jansen H."/>
            <person name="Henkel C."/>
            <person name="Chen W.J."/>
            <person name="Zahm M."/>
            <person name="Cabau C."/>
            <person name="Klopp C."/>
            <person name="Thompson A.W."/>
            <person name="Robinson-Rechavi M."/>
            <person name="Braasch I."/>
            <person name="Lecointre G."/>
            <person name="Bobe J."/>
            <person name="Postlethwait J.H."/>
            <person name="Berthelot C."/>
            <person name="Roest Crollius H."/>
            <person name="Guiguen Y."/>
        </authorList>
    </citation>
    <scope>NUCLEOTIDE SEQUENCE</scope>
    <source>
        <strain evidence="2">WJC10195</strain>
    </source>
</reference>
<proteinExistence type="predicted"/>
<gene>
    <name evidence="2" type="ORF">SKAU_G00357790</name>
</gene>
<evidence type="ECO:0000256" key="1">
    <source>
        <dbReference type="SAM" id="MobiDB-lite"/>
    </source>
</evidence>
<evidence type="ECO:0000313" key="3">
    <source>
        <dbReference type="Proteomes" id="UP001152622"/>
    </source>
</evidence>
<keyword evidence="3" id="KW-1185">Reference proteome</keyword>
<comment type="caution">
    <text evidence="2">The sequence shown here is derived from an EMBL/GenBank/DDBJ whole genome shotgun (WGS) entry which is preliminary data.</text>
</comment>
<organism evidence="2 3">
    <name type="scientific">Synaphobranchus kaupii</name>
    <name type="common">Kaup's arrowtooth eel</name>
    <dbReference type="NCBI Taxonomy" id="118154"/>
    <lineage>
        <taxon>Eukaryota</taxon>
        <taxon>Metazoa</taxon>
        <taxon>Chordata</taxon>
        <taxon>Craniata</taxon>
        <taxon>Vertebrata</taxon>
        <taxon>Euteleostomi</taxon>
        <taxon>Actinopterygii</taxon>
        <taxon>Neopterygii</taxon>
        <taxon>Teleostei</taxon>
        <taxon>Anguilliformes</taxon>
        <taxon>Synaphobranchidae</taxon>
        <taxon>Synaphobranchus</taxon>
    </lineage>
</organism>
<name>A0A9Q1EHN9_SYNKA</name>
<evidence type="ECO:0000313" key="2">
    <source>
        <dbReference type="EMBL" id="KAJ8338993.1"/>
    </source>
</evidence>
<dbReference type="EMBL" id="JAINUF010000017">
    <property type="protein sequence ID" value="KAJ8338993.1"/>
    <property type="molecule type" value="Genomic_DNA"/>
</dbReference>
<dbReference type="AlphaFoldDB" id="A0A9Q1EHN9"/>
<sequence>MDRSHVEGQLFLWRKTLSHAGEGRIATSKIHVHRPWCSSWFADILCTEDCDFTKRFYTGHIYCSCSRTMWNSIRTSITAPLREREERSWKDEEPNNPAERRRPTNCVTPERTNSFDCGMDFLSIHIRRF</sequence>
<feature type="compositionally biased region" description="Basic and acidic residues" evidence="1">
    <location>
        <begin position="81"/>
        <end position="102"/>
    </location>
</feature>
<dbReference type="Proteomes" id="UP001152622">
    <property type="component" value="Chromosome 17"/>
</dbReference>
<accession>A0A9Q1EHN9</accession>
<protein>
    <submittedName>
        <fullName evidence="2">Uncharacterized protein</fullName>
    </submittedName>
</protein>
<feature type="region of interest" description="Disordered" evidence="1">
    <location>
        <begin position="81"/>
        <end position="105"/>
    </location>
</feature>